<protein>
    <recommendedName>
        <fullName evidence="7">Small ribosomal subunit protein mS29</fullName>
    </recommendedName>
</protein>
<dbReference type="PRINTS" id="PR01716">
    <property type="entry name" value="DEATHASSOCP3"/>
</dbReference>
<dbReference type="InterPro" id="IPR008092">
    <property type="entry name" value="Ribosomal_mS29_met"/>
</dbReference>
<dbReference type="EMBL" id="UYJE01007462">
    <property type="protein sequence ID" value="VDI55002.1"/>
    <property type="molecule type" value="Genomic_DNA"/>
</dbReference>
<keyword evidence="5" id="KW-0496">Mitochondrion</keyword>
<sequence>MTSKILLNIPRLCLRGILHPVINTAGPVCSCRHLTSDVASQQNVIQNIFTRKEKDEHSKIIFRTDVTNPGDHEIRHEGLLYTIDRGIFRRISSDDCFNRFKIQVRTFQEACIMIRKPALEVIHAMKNFDPNLPMPKFILYGHLGVGKNMTLLQTMHYAYMNKWCIIQTPWPQQWIERYTEVSKSTHKPGRIDLPMEARAFLCQLKSQNGIVLNDYKTQYRYDWTEREATEIGTPLIELLKFGLQRVKFADDVVGALLKEIKLLASQRKIKVLVVADGINGFFGPTRMKISDKAFKDTEQAKAGTGFLPTSDLSLIDNFKRLLEPDMVNSICVATVDSNLIPKVNRTDTITPQYLLGREGFAALDPFIPIHVTNYSDKEATSMMEYYTDRRWIHKESGKTHEGRKQLMFLSNNNPRELFKVCTTM</sequence>
<organism evidence="8 9">
    <name type="scientific">Mytilus galloprovincialis</name>
    <name type="common">Mediterranean mussel</name>
    <dbReference type="NCBI Taxonomy" id="29158"/>
    <lineage>
        <taxon>Eukaryota</taxon>
        <taxon>Metazoa</taxon>
        <taxon>Spiralia</taxon>
        <taxon>Lophotrochozoa</taxon>
        <taxon>Mollusca</taxon>
        <taxon>Bivalvia</taxon>
        <taxon>Autobranchia</taxon>
        <taxon>Pteriomorphia</taxon>
        <taxon>Mytilida</taxon>
        <taxon>Mytiloidea</taxon>
        <taxon>Mytilidae</taxon>
        <taxon>Mytilinae</taxon>
        <taxon>Mytilus</taxon>
    </lineage>
</organism>
<comment type="similarity">
    <text evidence="2">Belongs to the mitochondrion-specific ribosomal protein mS29 family.</text>
</comment>
<keyword evidence="9" id="KW-1185">Reference proteome</keyword>
<comment type="subcellular location">
    <subcellularLocation>
        <location evidence="1">Mitochondrion</location>
    </subcellularLocation>
</comment>
<dbReference type="PANTHER" id="PTHR12810">
    <property type="entry name" value="MITOCHONDRIAL 28S RIBOSOMAL PROTEIN S29"/>
    <property type="match status" value="1"/>
</dbReference>
<name>A0A8B6FYB5_MYTGA</name>
<gene>
    <name evidence="8" type="ORF">MGAL_10B026327</name>
</gene>
<dbReference type="GO" id="GO:0006915">
    <property type="term" value="P:apoptotic process"/>
    <property type="evidence" value="ECO:0007669"/>
    <property type="project" value="InterPro"/>
</dbReference>
<keyword evidence="6" id="KW-0687">Ribonucleoprotein</keyword>
<evidence type="ECO:0000256" key="2">
    <source>
        <dbReference type="ARBA" id="ARBA00009863"/>
    </source>
</evidence>
<keyword evidence="4 8" id="KW-0689">Ribosomal protein</keyword>
<evidence type="ECO:0000256" key="1">
    <source>
        <dbReference type="ARBA" id="ARBA00004173"/>
    </source>
</evidence>
<evidence type="ECO:0000256" key="5">
    <source>
        <dbReference type="ARBA" id="ARBA00023128"/>
    </source>
</evidence>
<dbReference type="AlphaFoldDB" id="A0A8B6FYB5"/>
<dbReference type="OrthoDB" id="274828at2759"/>
<evidence type="ECO:0000256" key="3">
    <source>
        <dbReference type="ARBA" id="ARBA00022946"/>
    </source>
</evidence>
<dbReference type="Pfam" id="PF10236">
    <property type="entry name" value="DAP3"/>
    <property type="match status" value="1"/>
</dbReference>
<evidence type="ECO:0000256" key="7">
    <source>
        <dbReference type="ARBA" id="ARBA00035140"/>
    </source>
</evidence>
<dbReference type="Proteomes" id="UP000596742">
    <property type="component" value="Unassembled WGS sequence"/>
</dbReference>
<dbReference type="GO" id="GO:0003735">
    <property type="term" value="F:structural constituent of ribosome"/>
    <property type="evidence" value="ECO:0007669"/>
    <property type="project" value="TreeGrafter"/>
</dbReference>
<proteinExistence type="inferred from homology"/>
<accession>A0A8B6FYB5</accession>
<reference evidence="8" key="1">
    <citation type="submission" date="2018-11" db="EMBL/GenBank/DDBJ databases">
        <authorList>
            <person name="Alioto T."/>
            <person name="Alioto T."/>
        </authorList>
    </citation>
    <scope>NUCLEOTIDE SEQUENCE</scope>
</reference>
<evidence type="ECO:0000256" key="4">
    <source>
        <dbReference type="ARBA" id="ARBA00022980"/>
    </source>
</evidence>
<dbReference type="GO" id="GO:0005763">
    <property type="term" value="C:mitochondrial small ribosomal subunit"/>
    <property type="evidence" value="ECO:0007669"/>
    <property type="project" value="TreeGrafter"/>
</dbReference>
<comment type="caution">
    <text evidence="8">The sequence shown here is derived from an EMBL/GenBank/DDBJ whole genome shotgun (WGS) entry which is preliminary data.</text>
</comment>
<dbReference type="PANTHER" id="PTHR12810:SF0">
    <property type="entry name" value="SMALL RIBOSOMAL SUBUNIT PROTEIN MS29"/>
    <property type="match status" value="1"/>
</dbReference>
<evidence type="ECO:0000313" key="8">
    <source>
        <dbReference type="EMBL" id="VDI55002.1"/>
    </source>
</evidence>
<dbReference type="InterPro" id="IPR019368">
    <property type="entry name" value="Ribosomal_mS29"/>
</dbReference>
<keyword evidence="3" id="KW-0809">Transit peptide</keyword>
<evidence type="ECO:0000313" key="9">
    <source>
        <dbReference type="Proteomes" id="UP000596742"/>
    </source>
</evidence>
<evidence type="ECO:0000256" key="6">
    <source>
        <dbReference type="ARBA" id="ARBA00023274"/>
    </source>
</evidence>